<reference evidence="3" key="1">
    <citation type="submission" date="2018-07" db="EMBL/GenBank/DDBJ databases">
        <title>Annotation of Aphanomyces astaci genome assembly.</title>
        <authorList>
            <person name="Studholme D.J."/>
        </authorList>
    </citation>
    <scope>NUCLEOTIDE SEQUENCE [LARGE SCALE GENOMIC DNA]</scope>
    <source>
        <strain evidence="3">Pc</strain>
    </source>
</reference>
<keyword evidence="1" id="KW-0472">Membrane</keyword>
<keyword evidence="1" id="KW-1133">Transmembrane helix</keyword>
<dbReference type="PROSITE" id="PS50192">
    <property type="entry name" value="T_SNARE"/>
    <property type="match status" value="1"/>
</dbReference>
<evidence type="ECO:0000256" key="1">
    <source>
        <dbReference type="SAM" id="Phobius"/>
    </source>
</evidence>
<feature type="transmembrane region" description="Helical" evidence="1">
    <location>
        <begin position="166"/>
        <end position="185"/>
    </location>
</feature>
<protein>
    <recommendedName>
        <fullName evidence="2">t-SNARE coiled-coil homology domain-containing protein</fullName>
    </recommendedName>
</protein>
<dbReference type="CDD" id="cd15841">
    <property type="entry name" value="SNARE_Qc"/>
    <property type="match status" value="1"/>
</dbReference>
<feature type="domain" description="T-SNARE coiled-coil homology" evidence="2">
    <location>
        <begin position="95"/>
        <end position="157"/>
    </location>
</feature>
<organism evidence="3 4">
    <name type="scientific">Aphanomyces astaci</name>
    <name type="common">Crayfish plague agent</name>
    <dbReference type="NCBI Taxonomy" id="112090"/>
    <lineage>
        <taxon>Eukaryota</taxon>
        <taxon>Sar</taxon>
        <taxon>Stramenopiles</taxon>
        <taxon>Oomycota</taxon>
        <taxon>Saprolegniomycetes</taxon>
        <taxon>Saprolegniales</taxon>
        <taxon>Verrucalvaceae</taxon>
        <taxon>Aphanomyces</taxon>
    </lineage>
</organism>
<dbReference type="VEuPathDB" id="FungiDB:H257_13649"/>
<evidence type="ECO:0000259" key="2">
    <source>
        <dbReference type="PROSITE" id="PS50192"/>
    </source>
</evidence>
<dbReference type="Proteomes" id="UP000284702">
    <property type="component" value="Unassembled WGS sequence"/>
</dbReference>
<dbReference type="AlphaFoldDB" id="A0A425D6Q0"/>
<name>A0A425D6Q0_APHAT</name>
<evidence type="ECO:0000313" key="4">
    <source>
        <dbReference type="Proteomes" id="UP000284702"/>
    </source>
</evidence>
<gene>
    <name evidence="3" type="ORF">B5M09_001787</name>
</gene>
<accession>A0A425D6Q0</accession>
<evidence type="ECO:0000313" key="3">
    <source>
        <dbReference type="EMBL" id="RQM24990.1"/>
    </source>
</evidence>
<keyword evidence="1" id="KW-0812">Transmembrane</keyword>
<comment type="caution">
    <text evidence="3">The sequence shown here is derived from an EMBL/GenBank/DDBJ whole genome shotgun (WGS) entry which is preliminary data.</text>
</comment>
<dbReference type="SUPFAM" id="SSF58038">
    <property type="entry name" value="SNARE fusion complex"/>
    <property type="match status" value="1"/>
</dbReference>
<keyword evidence="4" id="KW-1185">Reference proteome</keyword>
<dbReference type="Gene3D" id="1.20.5.110">
    <property type="match status" value="1"/>
</dbReference>
<proteinExistence type="predicted"/>
<dbReference type="EMBL" id="MZMZ02002631">
    <property type="protein sequence ID" value="RQM24990.1"/>
    <property type="molecule type" value="Genomic_DNA"/>
</dbReference>
<dbReference type="InterPro" id="IPR000727">
    <property type="entry name" value="T_SNARE_dom"/>
</dbReference>
<sequence length="187" mass="20671">MSGGQATASAWSAWLDRLENARTSEKNLSTKIRSGNVANLGTSVFALQQSVSRLRREFDSMTSGSTTNAVATPQELRRREDLLRDLETQTRLTYIEILLDQDDQLSLIGQGVSNLKQYSLSVKNETDLHVRLLDDINVDVDRATTGLEAEGDRAQILAKKSSNFRLYLAIVVLTAILVFELIIGGSK</sequence>